<sequence length="89" mass="9798">MSKKTCSAGPALKGSGVWGGGGQELINIKELFLQIEYKGHISVQLSYFGDHKIDGKYFLRISDQPSGLTALDKGLSWYRKKCLDVKFSG</sequence>
<keyword evidence="2" id="KW-1185">Reference proteome</keyword>
<protein>
    <submittedName>
        <fullName evidence="1">Uncharacterized protein</fullName>
    </submittedName>
</protein>
<organism evidence="1 2">
    <name type="scientific">Solanum bulbocastanum</name>
    <name type="common">Wild potato</name>
    <dbReference type="NCBI Taxonomy" id="147425"/>
    <lineage>
        <taxon>Eukaryota</taxon>
        <taxon>Viridiplantae</taxon>
        <taxon>Streptophyta</taxon>
        <taxon>Embryophyta</taxon>
        <taxon>Tracheophyta</taxon>
        <taxon>Spermatophyta</taxon>
        <taxon>Magnoliopsida</taxon>
        <taxon>eudicotyledons</taxon>
        <taxon>Gunneridae</taxon>
        <taxon>Pentapetalae</taxon>
        <taxon>asterids</taxon>
        <taxon>lamiids</taxon>
        <taxon>Solanales</taxon>
        <taxon>Solanaceae</taxon>
        <taxon>Solanoideae</taxon>
        <taxon>Solaneae</taxon>
        <taxon>Solanum</taxon>
    </lineage>
</organism>
<gene>
    <name evidence="1" type="ORF">RDI58_026737</name>
</gene>
<accession>A0AAN8Y1G5</accession>
<dbReference type="AlphaFoldDB" id="A0AAN8Y1G5"/>
<comment type="caution">
    <text evidence="1">The sequence shown here is derived from an EMBL/GenBank/DDBJ whole genome shotgun (WGS) entry which is preliminary data.</text>
</comment>
<evidence type="ECO:0000313" key="1">
    <source>
        <dbReference type="EMBL" id="KAK6775736.1"/>
    </source>
</evidence>
<evidence type="ECO:0000313" key="2">
    <source>
        <dbReference type="Proteomes" id="UP001371456"/>
    </source>
</evidence>
<name>A0AAN8Y1G5_SOLBU</name>
<proteinExistence type="predicted"/>
<reference evidence="1 2" key="1">
    <citation type="submission" date="2024-02" db="EMBL/GenBank/DDBJ databases">
        <title>de novo genome assembly of Solanum bulbocastanum strain 11H21.</title>
        <authorList>
            <person name="Hosaka A.J."/>
        </authorList>
    </citation>
    <scope>NUCLEOTIDE SEQUENCE [LARGE SCALE GENOMIC DNA]</scope>
    <source>
        <tissue evidence="1">Young leaves</tissue>
    </source>
</reference>
<dbReference type="Proteomes" id="UP001371456">
    <property type="component" value="Unassembled WGS sequence"/>
</dbReference>
<dbReference type="EMBL" id="JBANQN010000011">
    <property type="protein sequence ID" value="KAK6775736.1"/>
    <property type="molecule type" value="Genomic_DNA"/>
</dbReference>